<protein>
    <submittedName>
        <fullName evidence="10">Putative polyketide protein</fullName>
    </submittedName>
</protein>
<dbReference type="InterPro" id="IPR014030">
    <property type="entry name" value="Ketoacyl_synth_N"/>
</dbReference>
<dbReference type="Proteomes" id="UP000012174">
    <property type="component" value="Unassembled WGS sequence"/>
</dbReference>
<feature type="domain" description="Ketosynthase family 3 (KS3)" evidence="8">
    <location>
        <begin position="16"/>
        <end position="445"/>
    </location>
</feature>
<dbReference type="InterPro" id="IPR018201">
    <property type="entry name" value="Ketoacyl_synth_AS"/>
</dbReference>
<dbReference type="OrthoDB" id="329835at2759"/>
<dbReference type="SUPFAM" id="SSF47336">
    <property type="entry name" value="ACP-like"/>
    <property type="match status" value="1"/>
</dbReference>
<dbReference type="Gene3D" id="3.40.47.10">
    <property type="match status" value="1"/>
</dbReference>
<dbReference type="Pfam" id="PF00698">
    <property type="entry name" value="Acyl_transf_1"/>
    <property type="match status" value="1"/>
</dbReference>
<dbReference type="OMA" id="MWLDPQQ"/>
<feature type="region of interest" description="C-terminal hotdog fold" evidence="6">
    <location>
        <begin position="1079"/>
        <end position="1232"/>
    </location>
</feature>
<dbReference type="SUPFAM" id="SSF51735">
    <property type="entry name" value="NAD(P)-binding Rossmann-fold domains"/>
    <property type="match status" value="1"/>
</dbReference>
<feature type="domain" description="PKS/mFAS DH" evidence="9">
    <location>
        <begin position="938"/>
        <end position="1232"/>
    </location>
</feature>
<evidence type="ECO:0000313" key="11">
    <source>
        <dbReference type="Proteomes" id="UP000012174"/>
    </source>
</evidence>
<dbReference type="SUPFAM" id="SSF53901">
    <property type="entry name" value="Thiolase-like"/>
    <property type="match status" value="1"/>
</dbReference>
<dbReference type="PROSITE" id="PS00012">
    <property type="entry name" value="PHOSPHOPANTETHEINE"/>
    <property type="match status" value="1"/>
</dbReference>
<dbReference type="EMBL" id="KB706212">
    <property type="protein sequence ID" value="EMR68593.1"/>
    <property type="molecule type" value="Genomic_DNA"/>
</dbReference>
<dbReference type="HOGENOM" id="CLU_000022_31_0_1"/>
<dbReference type="Gene3D" id="3.10.129.110">
    <property type="entry name" value="Polyketide synthase dehydratase"/>
    <property type="match status" value="1"/>
</dbReference>
<dbReference type="SMART" id="SM00825">
    <property type="entry name" value="PKS_KS"/>
    <property type="match status" value="1"/>
</dbReference>
<dbReference type="InterPro" id="IPR016039">
    <property type="entry name" value="Thiolase-like"/>
</dbReference>
<dbReference type="Pfam" id="PF02801">
    <property type="entry name" value="Ketoacyl-synt_C"/>
    <property type="match status" value="1"/>
</dbReference>
<dbReference type="PROSITE" id="PS52019">
    <property type="entry name" value="PKS_MFAS_DH"/>
    <property type="match status" value="1"/>
</dbReference>
<evidence type="ECO:0000256" key="5">
    <source>
        <dbReference type="ARBA" id="ARBA00023268"/>
    </source>
</evidence>
<reference evidence="11" key="1">
    <citation type="journal article" date="2013" name="Genome Announc.">
        <title>Draft genome sequence of the grapevine dieback fungus Eutypa lata UCR-EL1.</title>
        <authorList>
            <person name="Blanco-Ulate B."/>
            <person name="Rolshausen P.E."/>
            <person name="Cantu D."/>
        </authorList>
    </citation>
    <scope>NUCLEOTIDE SEQUENCE [LARGE SCALE GENOMIC DNA]</scope>
    <source>
        <strain evidence="11">UCR-EL1</strain>
    </source>
</reference>
<dbReference type="Gene3D" id="3.30.70.3290">
    <property type="match status" value="1"/>
</dbReference>
<dbReference type="Pfam" id="PF23114">
    <property type="entry name" value="NAD-bd_HRPKS_sdrA"/>
    <property type="match status" value="1"/>
</dbReference>
<dbReference type="Gene3D" id="3.40.50.720">
    <property type="entry name" value="NAD(P)-binding Rossmann-like Domain"/>
    <property type="match status" value="1"/>
</dbReference>
<dbReference type="InterPro" id="IPR016035">
    <property type="entry name" value="Acyl_Trfase/lysoPLipase"/>
</dbReference>
<proteinExistence type="predicted"/>
<dbReference type="SMART" id="SM00822">
    <property type="entry name" value="PKS_KR"/>
    <property type="match status" value="1"/>
</dbReference>
<dbReference type="Pfam" id="PF16197">
    <property type="entry name" value="KAsynt_C_assoc"/>
    <property type="match status" value="1"/>
</dbReference>
<dbReference type="GO" id="GO:0004315">
    <property type="term" value="F:3-oxoacyl-[acyl-carrier-protein] synthase activity"/>
    <property type="evidence" value="ECO:0007669"/>
    <property type="project" value="InterPro"/>
</dbReference>
<dbReference type="CDD" id="cd00833">
    <property type="entry name" value="PKS"/>
    <property type="match status" value="1"/>
</dbReference>
<dbReference type="GO" id="GO:0006633">
    <property type="term" value="P:fatty acid biosynthetic process"/>
    <property type="evidence" value="ECO:0007669"/>
    <property type="project" value="InterPro"/>
</dbReference>
<feature type="active site" description="Proton donor; for dehydratase activity" evidence="6">
    <location>
        <position position="1144"/>
    </location>
</feature>
<dbReference type="InterPro" id="IPR032821">
    <property type="entry name" value="PKS_assoc"/>
</dbReference>
<sequence>MSPIATESNRMAQSALEPIAICGMSCRLPGGVDSASSFWRMLVEKRTGQTPRVPDSRFNIDAHYHEDRDRPGSFNVAGGYFLDGKPEDFDPGFFNMTPIEAQWLDPQQRRMLEVSYECLESAGLTLEQVSGSNTAVFVGSFTSDYQQMSTREPDFRHNYAATGVDPGIISNRIGNIFNLNGPSFTINTACSSSIYALHNACHALRARDCEAAIVGGVNLIMTVDQHMNTAKLGILSPTSTCHTFDASADGYGRAEGAGALYIKRLSDAIRDADPIRGIIRATAVNTNGKVDGMGITHPSGKNQERVVRSAYEKAGLDPRFTAYAELHGTGTPVGDPIEVRAISRALNDERSKEHPLLVGAVKPNIGHSEAASGIFAVMKAALMTEAAMIPGVALFQNLNPEILEEEWNVKIHANTAPWPKDSQLRRASISSFGYGGTNGHVVVESVDSLYPFYNHGKRKSEASYNHSSKRPLLLCFSAHDKPTLSRNIQSIGDVAADYYTADLAYTLNLHRTKFAHRAFTIVSEGQEVQAFTPQSLRKSVLPKKQGGIGFIFTGQGAQWVGMGKVALSQFPIMLDTIEKLDRILSKLTPKPSFTLTEMFLGDAETNSSRINDAEVAQPLCTAIQIAIVDLFFQWNITPVVSIGHSSGEIGAAYAAGLISAPEAIIAAFCRGRAVRTSAPGSMLAVGLGAADVGNFLTDINNIHIACENSPGSVTLSGDAEAIAKLGQDMKARGIFAQELNTGRAYHSPYMASVGEEYDAMLPQDLAVLAEDDLVWRHPRSHMISSVTGEPLTGETIDPGYWSTNLRQRVLFDTAVRRMGSDKEFDQVSTVIEVGCHSALSRAFKQIGLADKTYVPSLLRNKDDADQLLSVAGSLFLAGYPVDLEKVNFDDAQESGAFRKSKIQYLLVDLPRYQWNYEKRFWTEPRASAEQRARTHPRHDLLGSRVAGLSNSCKVWRNVLRLRDVPWLKDHNLGGAAIFPAAGYLSAAIEALWQVYEAEGRPFQGVDIRDVNIKKALSVPETDGIEIVVCLHTMDGSEWHTFSIESLDDGHWTLHCEGKISATHTGVLSRNHPVDESVLTQRVSGKRWYNAFHRVGFNYTNTFQRLQDARTDRSLRHAAGDVLVAQDSGIMSGESRHMIHPSTIDACLHLIIISIHSGKHKEMPWGVVPTRVGKVSMTFPEDDSAVTRNAVAWTDSFEDRRFNSHTVLTGAGGRLLMDIEDLTCVPYEAAIPAHARDIADPEPFSVMTWKPDIATLATDSTRPESLNQIVELVCHRQPIKSALICGSPSPEVVSSILQVLPQSCAITIGFAGEQEVDLSESIQARVSQRTLPVSLEGWPGDLDGQLYDMVLVHFSNPETSKTDTTPTALLSLVGDSGWLLGSRLDFSLTESTINSDQYFALMKTGTEAPNGISTHSNDITLLAASPSSFDGQSMADILSSCGRAIRQKDVTSFSSDEDHCVLIDDTAGTFLLTLSEKDYGGLKSVLASGVPVLWLTQGVKEGRSAEGGMAEGFLRAIRSEQASARVALLDISHNEKPQDITQAIIAKLDSVATKDSGSDTEFWLHRGVLHIPRLHSRADLNREWGETDKSVDIPRKALPAPTVLKHKKRDSGVAFEPESPQTDLASDEVEIQVETSETQLTSGPNILVSGTVVQAGAPNQSALGKRVVAFGQDESTVRTSTYIAVGDTEASSRPEDLLAALSTLQPLVHAYVLGGKMGDQSQVLALPGPKSTTTMLVLLARALGFNLCITVASLEERQEYMSQFSLAEDNVLLSSDMDQLVASMDKRSQQSSLSIIAHDFSTLAQQVWKEIPASSRFLLLMNNPSIPEGLDCQPFMRGASFVPVNTKSLPSKPATDILRQSLSFIEKYPELLRKPQFALSPNGMYLLVGCLGGLGRSLTKWMMERGARHFAFISRSGVDKPEAARVVAGIEKVEGASAKVYRADASDEEAVRRIVHSLQEELPIRGVVHAAMVLKDGMFEQMDYNSFTAAITPKARGALSLHKALGGLALDFFVMTSSISAVLGNMGQSNYSAANSFLDALARHRTSQGLAAASLALPMVLDVGVVAEDDALEAALLRKGLYGISEDEMLRGFEVAMSSSSRPSSSPSSFSSVDDNHQLVMGMETYELGRAIAAISSSNADLYWISDARFCHVRAALERAGDGGVNSGGSSNNKGESFAATVEAARAAGGAEAAIIVIAAHIIQRMSGILMIPADDFELEGPSLGSYGLDSMVGAEMRSWLFKEFGLDYPFQKLLARTLTFKALAEVVAVKMGIVDEGRAD</sequence>
<dbReference type="InterPro" id="IPR016036">
    <property type="entry name" value="Malonyl_transacylase_ACP-bd"/>
</dbReference>
<organism evidence="10 11">
    <name type="scientific">Eutypa lata (strain UCR-EL1)</name>
    <name type="common">Grapevine dieback disease fungus</name>
    <name type="synonym">Eutypa armeniacae</name>
    <dbReference type="NCBI Taxonomy" id="1287681"/>
    <lineage>
        <taxon>Eukaryota</taxon>
        <taxon>Fungi</taxon>
        <taxon>Dikarya</taxon>
        <taxon>Ascomycota</taxon>
        <taxon>Pezizomycotina</taxon>
        <taxon>Sordariomycetes</taxon>
        <taxon>Xylariomycetidae</taxon>
        <taxon>Xylariales</taxon>
        <taxon>Diatrypaceae</taxon>
        <taxon>Eutypa</taxon>
    </lineage>
</organism>
<evidence type="ECO:0000256" key="4">
    <source>
        <dbReference type="ARBA" id="ARBA00023002"/>
    </source>
</evidence>
<gene>
    <name evidence="10" type="ORF">UCREL1_4401</name>
</gene>
<dbReference type="PROSITE" id="PS50075">
    <property type="entry name" value="CARRIER"/>
    <property type="match status" value="1"/>
</dbReference>
<accession>M7SVP5</accession>
<evidence type="ECO:0000259" key="8">
    <source>
        <dbReference type="PROSITE" id="PS52004"/>
    </source>
</evidence>
<keyword evidence="11" id="KW-1185">Reference proteome</keyword>
<keyword evidence="4" id="KW-0560">Oxidoreductase</keyword>
<dbReference type="InterPro" id="IPR001227">
    <property type="entry name" value="Ac_transferase_dom_sf"/>
</dbReference>
<dbReference type="InterPro" id="IPR042104">
    <property type="entry name" value="PKS_dehydratase_sf"/>
</dbReference>
<dbReference type="InterPro" id="IPR036291">
    <property type="entry name" value="NAD(P)-bd_dom_sf"/>
</dbReference>
<keyword evidence="2" id="KW-0597">Phosphoprotein</keyword>
<dbReference type="Pfam" id="PF08659">
    <property type="entry name" value="KR"/>
    <property type="match status" value="1"/>
</dbReference>
<dbReference type="InterPro" id="IPR049551">
    <property type="entry name" value="PKS_DH_C"/>
</dbReference>
<dbReference type="Pfam" id="PF21089">
    <property type="entry name" value="PKS_DH_N"/>
    <property type="match status" value="1"/>
</dbReference>
<dbReference type="GO" id="GO:0030639">
    <property type="term" value="P:polyketide biosynthetic process"/>
    <property type="evidence" value="ECO:0007669"/>
    <property type="project" value="UniProtKB-ARBA"/>
</dbReference>
<dbReference type="PROSITE" id="PS52004">
    <property type="entry name" value="KS3_2"/>
    <property type="match status" value="1"/>
</dbReference>
<name>M7SVP5_EUTLA</name>
<dbReference type="STRING" id="1287681.M7SVP5"/>
<dbReference type="eggNOG" id="KOG1202">
    <property type="taxonomic scope" value="Eukaryota"/>
</dbReference>
<dbReference type="KEGG" id="ela:UCREL1_4401"/>
<dbReference type="GO" id="GO:0016491">
    <property type="term" value="F:oxidoreductase activity"/>
    <property type="evidence" value="ECO:0007669"/>
    <property type="project" value="UniProtKB-KW"/>
</dbReference>
<dbReference type="Pfam" id="PF00109">
    <property type="entry name" value="ketoacyl-synt"/>
    <property type="match status" value="1"/>
</dbReference>
<dbReference type="InterPro" id="IPR006162">
    <property type="entry name" value="Ppantetheine_attach_site"/>
</dbReference>
<dbReference type="SMART" id="SM00826">
    <property type="entry name" value="PKS_DH"/>
    <property type="match status" value="1"/>
</dbReference>
<dbReference type="InterPro" id="IPR057326">
    <property type="entry name" value="KR_dom"/>
</dbReference>
<evidence type="ECO:0000256" key="1">
    <source>
        <dbReference type="ARBA" id="ARBA00022450"/>
    </source>
</evidence>
<dbReference type="InterPro" id="IPR056501">
    <property type="entry name" value="NAD-bd_HRPKS_sdrA"/>
</dbReference>
<keyword evidence="1" id="KW-0596">Phosphopantetheine</keyword>
<dbReference type="PANTHER" id="PTHR43775">
    <property type="entry name" value="FATTY ACID SYNTHASE"/>
    <property type="match status" value="1"/>
</dbReference>
<feature type="active site" description="Proton acceptor; for dehydratase activity" evidence="6">
    <location>
        <position position="970"/>
    </location>
</feature>
<keyword evidence="5" id="KW-0511">Multifunctional enzyme</keyword>
<dbReference type="PANTHER" id="PTHR43775:SF37">
    <property type="entry name" value="SI:DKEY-61P9.11"/>
    <property type="match status" value="1"/>
</dbReference>
<evidence type="ECO:0000259" key="7">
    <source>
        <dbReference type="PROSITE" id="PS50075"/>
    </source>
</evidence>
<dbReference type="InterPro" id="IPR014043">
    <property type="entry name" value="Acyl_transferase_dom"/>
</dbReference>
<keyword evidence="3" id="KW-0808">Transferase</keyword>
<dbReference type="GO" id="GO:0004312">
    <property type="term" value="F:fatty acid synthase activity"/>
    <property type="evidence" value="ECO:0007669"/>
    <property type="project" value="TreeGrafter"/>
</dbReference>
<dbReference type="SUPFAM" id="SSF52151">
    <property type="entry name" value="FabD/lysophospholipase-like"/>
    <property type="match status" value="1"/>
</dbReference>
<dbReference type="InterPro" id="IPR013968">
    <property type="entry name" value="PKS_KR"/>
</dbReference>
<dbReference type="SMART" id="SM00827">
    <property type="entry name" value="PKS_AT"/>
    <property type="match status" value="1"/>
</dbReference>
<dbReference type="InterPro" id="IPR036736">
    <property type="entry name" value="ACP-like_sf"/>
</dbReference>
<dbReference type="InterPro" id="IPR050091">
    <property type="entry name" value="PKS_NRPS_Biosynth_Enz"/>
</dbReference>
<feature type="region of interest" description="N-terminal hotdog fold" evidence="6">
    <location>
        <begin position="938"/>
        <end position="1066"/>
    </location>
</feature>
<dbReference type="InterPro" id="IPR020841">
    <property type="entry name" value="PKS_Beta-ketoAc_synthase_dom"/>
</dbReference>
<evidence type="ECO:0000256" key="6">
    <source>
        <dbReference type="PROSITE-ProRule" id="PRU01363"/>
    </source>
</evidence>
<evidence type="ECO:0000313" key="10">
    <source>
        <dbReference type="EMBL" id="EMR68593.1"/>
    </source>
</evidence>
<dbReference type="InterPro" id="IPR009081">
    <property type="entry name" value="PP-bd_ACP"/>
</dbReference>
<dbReference type="Gene3D" id="1.10.1200.10">
    <property type="entry name" value="ACP-like"/>
    <property type="match status" value="1"/>
</dbReference>
<dbReference type="Pfam" id="PF14765">
    <property type="entry name" value="PS-DH"/>
    <property type="match status" value="1"/>
</dbReference>
<dbReference type="PROSITE" id="PS00606">
    <property type="entry name" value="KS3_1"/>
    <property type="match status" value="1"/>
</dbReference>
<dbReference type="InterPro" id="IPR049900">
    <property type="entry name" value="PKS_mFAS_DH"/>
</dbReference>
<dbReference type="Gene3D" id="3.40.366.10">
    <property type="entry name" value="Malonyl-Coenzyme A Acyl Carrier Protein, domain 2"/>
    <property type="match status" value="1"/>
</dbReference>
<feature type="domain" description="Carrier" evidence="7">
    <location>
        <begin position="2189"/>
        <end position="2271"/>
    </location>
</feature>
<evidence type="ECO:0000256" key="3">
    <source>
        <dbReference type="ARBA" id="ARBA00022679"/>
    </source>
</evidence>
<evidence type="ECO:0000256" key="2">
    <source>
        <dbReference type="ARBA" id="ARBA00022553"/>
    </source>
</evidence>
<dbReference type="InterPro" id="IPR049552">
    <property type="entry name" value="PKS_DH_N"/>
</dbReference>
<dbReference type="SUPFAM" id="SSF55048">
    <property type="entry name" value="Probable ACP-binding domain of malonyl-CoA ACP transacylase"/>
    <property type="match status" value="1"/>
</dbReference>
<evidence type="ECO:0000259" key="9">
    <source>
        <dbReference type="PROSITE" id="PS52019"/>
    </source>
</evidence>
<dbReference type="InterPro" id="IPR020807">
    <property type="entry name" value="PKS_DH"/>
</dbReference>
<dbReference type="InterPro" id="IPR014031">
    <property type="entry name" value="Ketoacyl_synth_C"/>
</dbReference>